<dbReference type="Pfam" id="PF00440">
    <property type="entry name" value="TetR_N"/>
    <property type="match status" value="1"/>
</dbReference>
<dbReference type="InterPro" id="IPR036271">
    <property type="entry name" value="Tet_transcr_reg_TetR-rel_C_sf"/>
</dbReference>
<sequence>MSSDEASCPTEFDPRRLLTPRAAQIVGCARALLEDTTWDSVTMRAVAEALGIRAPSLYKHFRDKAALQDALIAQALKEMGEATRPVESVAGLVADYRDTARAHPNLYRLATSGPLRRDSLPPGLEDWSGAPFLMATGEPFLAQALWAATHGAVILDLDGRYPTGRAPEQTWHELAATFSSRADRPRRHGR</sequence>
<dbReference type="Proteomes" id="UP000183263">
    <property type="component" value="Unassembled WGS sequence"/>
</dbReference>
<dbReference type="PANTHER" id="PTHR30055:SF239">
    <property type="entry name" value="TRANSCRIPTIONAL REGULATORY PROTEIN"/>
    <property type="match status" value="1"/>
</dbReference>
<gene>
    <name evidence="2" type="ORF">SAMN05444695_101354</name>
</gene>
<keyword evidence="3" id="KW-1185">Reference proteome</keyword>
<keyword evidence="1 2" id="KW-0238">DNA-binding</keyword>
<evidence type="ECO:0000256" key="1">
    <source>
        <dbReference type="ARBA" id="ARBA00023125"/>
    </source>
</evidence>
<dbReference type="RefSeq" id="WP_072738034.1">
    <property type="nucleotide sequence ID" value="NZ_CP048813.1"/>
</dbReference>
<name>A0A1G8A8Q8_9NOCA</name>
<dbReference type="EMBL" id="FNDN01000001">
    <property type="protein sequence ID" value="SDH17344.1"/>
    <property type="molecule type" value="Genomic_DNA"/>
</dbReference>
<reference evidence="2 3" key="1">
    <citation type="submission" date="2016-10" db="EMBL/GenBank/DDBJ databases">
        <authorList>
            <person name="de Groot N.N."/>
        </authorList>
    </citation>
    <scope>NUCLEOTIDE SEQUENCE [LARGE SCALE GENOMIC DNA]</scope>
    <source>
        <strain evidence="2 3">DSM 44892</strain>
    </source>
</reference>
<dbReference type="GO" id="GO:0003700">
    <property type="term" value="F:DNA-binding transcription factor activity"/>
    <property type="evidence" value="ECO:0007669"/>
    <property type="project" value="TreeGrafter"/>
</dbReference>
<dbReference type="OrthoDB" id="5068503at2"/>
<protein>
    <submittedName>
        <fullName evidence="2">DNA-binding transcriptional regulator, AcrR family</fullName>
    </submittedName>
</protein>
<dbReference type="InterPro" id="IPR050109">
    <property type="entry name" value="HTH-type_TetR-like_transc_reg"/>
</dbReference>
<dbReference type="AlphaFoldDB" id="A0A1G8A8Q8"/>
<dbReference type="SUPFAM" id="SSF46689">
    <property type="entry name" value="Homeodomain-like"/>
    <property type="match status" value="1"/>
</dbReference>
<dbReference type="InterPro" id="IPR001647">
    <property type="entry name" value="HTH_TetR"/>
</dbReference>
<dbReference type="SUPFAM" id="SSF48498">
    <property type="entry name" value="Tetracyclin repressor-like, C-terminal domain"/>
    <property type="match status" value="1"/>
</dbReference>
<dbReference type="GO" id="GO:0000976">
    <property type="term" value="F:transcription cis-regulatory region binding"/>
    <property type="evidence" value="ECO:0007669"/>
    <property type="project" value="TreeGrafter"/>
</dbReference>
<dbReference type="InterPro" id="IPR009057">
    <property type="entry name" value="Homeodomain-like_sf"/>
</dbReference>
<organism evidence="2 3">
    <name type="scientific">Rhodococcus triatomae</name>
    <dbReference type="NCBI Taxonomy" id="300028"/>
    <lineage>
        <taxon>Bacteria</taxon>
        <taxon>Bacillati</taxon>
        <taxon>Actinomycetota</taxon>
        <taxon>Actinomycetes</taxon>
        <taxon>Mycobacteriales</taxon>
        <taxon>Nocardiaceae</taxon>
        <taxon>Rhodococcus</taxon>
    </lineage>
</organism>
<evidence type="ECO:0000313" key="3">
    <source>
        <dbReference type="Proteomes" id="UP000183263"/>
    </source>
</evidence>
<accession>A0A1G8A8Q8</accession>
<dbReference type="PROSITE" id="PS50977">
    <property type="entry name" value="HTH_TETR_2"/>
    <property type="match status" value="1"/>
</dbReference>
<dbReference type="PANTHER" id="PTHR30055">
    <property type="entry name" value="HTH-TYPE TRANSCRIPTIONAL REGULATOR RUTR"/>
    <property type="match status" value="1"/>
</dbReference>
<proteinExistence type="predicted"/>
<dbReference type="Gene3D" id="1.10.357.10">
    <property type="entry name" value="Tetracycline Repressor, domain 2"/>
    <property type="match status" value="1"/>
</dbReference>
<evidence type="ECO:0000313" key="2">
    <source>
        <dbReference type="EMBL" id="SDH17344.1"/>
    </source>
</evidence>